<feature type="domain" description="RING-type" evidence="11">
    <location>
        <begin position="242"/>
        <end position="296"/>
    </location>
</feature>
<dbReference type="InterPro" id="IPR001841">
    <property type="entry name" value="Znf_RING"/>
</dbReference>
<feature type="domain" description="RING-type" evidence="12">
    <location>
        <begin position="238"/>
        <end position="453"/>
    </location>
</feature>
<evidence type="ECO:0000256" key="3">
    <source>
        <dbReference type="ARBA" id="ARBA00022679"/>
    </source>
</evidence>
<dbReference type="EMBL" id="JBBWUH010000002">
    <property type="protein sequence ID" value="KAK8175095.1"/>
    <property type="molecule type" value="Genomic_DNA"/>
</dbReference>
<organism evidence="13 14">
    <name type="scientific">Phyllosticta citrichinensis</name>
    <dbReference type="NCBI Taxonomy" id="1130410"/>
    <lineage>
        <taxon>Eukaryota</taxon>
        <taxon>Fungi</taxon>
        <taxon>Dikarya</taxon>
        <taxon>Ascomycota</taxon>
        <taxon>Pezizomycotina</taxon>
        <taxon>Dothideomycetes</taxon>
        <taxon>Dothideomycetes incertae sedis</taxon>
        <taxon>Botryosphaeriales</taxon>
        <taxon>Phyllostictaceae</taxon>
        <taxon>Phyllosticta</taxon>
    </lineage>
</organism>
<sequence length="453" mass="50346">MYRSRYAPGNDSTESDEAFARSLHEAELRGTDSHYWSRQRPLYYDVLRQLAERGRRVGEPSSLEGRRTAPNLAPGSLRHIHDPTNSLVWMWDHVLRLRAEQELQVAADAARAHREAQSARDAHLAALYDTLEREREAQIAYDRAIAEALQEDTSFDEDSAGEVSFDEDNVDEDSVPEVPLFPTFDSNWISGTRRNGTPSSGVLFSRDRLSTGNLKGVPRSSSTQRRTATRQQPPAPAPTFDCAVCLNPYPASGMICLPCDHHYCPKCLSTLIDGAITATISRLNPQPFPPSCCPGHPIPYRSIIDFLTAQTRSNLIRHDALLSTPIEERIWCAQPDCGTFIPPSNRANTNRNNGNGPANADLVRCPTCELHTCAQCKRLDLDHVGGAGGVCPEDADVKALLATAQQRGWQQCFRCRSMVEKTDGCNHMTCNCGAQFCYVCGTRWQGRRCDHGF</sequence>
<dbReference type="PROSITE" id="PS51873">
    <property type="entry name" value="TRIAD"/>
    <property type="match status" value="1"/>
</dbReference>
<evidence type="ECO:0000256" key="9">
    <source>
        <dbReference type="PROSITE-ProRule" id="PRU00175"/>
    </source>
</evidence>
<evidence type="ECO:0000259" key="11">
    <source>
        <dbReference type="PROSITE" id="PS50089"/>
    </source>
</evidence>
<evidence type="ECO:0000313" key="14">
    <source>
        <dbReference type="Proteomes" id="UP001456524"/>
    </source>
</evidence>
<dbReference type="SUPFAM" id="SSF57850">
    <property type="entry name" value="RING/U-box"/>
    <property type="match status" value="2"/>
</dbReference>
<protein>
    <recommendedName>
        <fullName evidence="2">RBR-type E3 ubiquitin transferase</fullName>
        <ecNumber evidence="2">2.3.2.31</ecNumber>
    </recommendedName>
</protein>
<keyword evidence="14" id="KW-1185">Reference proteome</keyword>
<keyword evidence="7" id="KW-0833">Ubl conjugation pathway</keyword>
<comment type="catalytic activity">
    <reaction evidence="1">
        <text>[E2 ubiquitin-conjugating enzyme]-S-ubiquitinyl-L-cysteine + [acceptor protein]-L-lysine = [E2 ubiquitin-conjugating enzyme]-L-cysteine + [acceptor protein]-N(6)-ubiquitinyl-L-lysine.</text>
        <dbReference type="EC" id="2.3.2.31"/>
    </reaction>
</comment>
<dbReference type="PROSITE" id="PS50089">
    <property type="entry name" value="ZF_RING_2"/>
    <property type="match status" value="1"/>
</dbReference>
<evidence type="ECO:0000313" key="13">
    <source>
        <dbReference type="EMBL" id="KAK8175095.1"/>
    </source>
</evidence>
<keyword evidence="4" id="KW-0479">Metal-binding</keyword>
<keyword evidence="3" id="KW-0808">Transferase</keyword>
<evidence type="ECO:0000259" key="12">
    <source>
        <dbReference type="PROSITE" id="PS51873"/>
    </source>
</evidence>
<feature type="region of interest" description="Disordered" evidence="10">
    <location>
        <begin position="153"/>
        <end position="177"/>
    </location>
</feature>
<keyword evidence="6 9" id="KW-0863">Zinc-finger</keyword>
<gene>
    <name evidence="13" type="ORF">IWX90DRAFT_396324</name>
</gene>
<dbReference type="Pfam" id="PF01485">
    <property type="entry name" value="IBR"/>
    <property type="match status" value="2"/>
</dbReference>
<feature type="region of interest" description="Disordered" evidence="10">
    <location>
        <begin position="195"/>
        <end position="236"/>
    </location>
</feature>
<dbReference type="InterPro" id="IPR031127">
    <property type="entry name" value="E3_UB_ligase_RBR"/>
</dbReference>
<evidence type="ECO:0000256" key="2">
    <source>
        <dbReference type="ARBA" id="ARBA00012251"/>
    </source>
</evidence>
<dbReference type="PANTHER" id="PTHR11685">
    <property type="entry name" value="RBR FAMILY RING FINGER AND IBR DOMAIN-CONTAINING"/>
    <property type="match status" value="1"/>
</dbReference>
<dbReference type="Gene3D" id="1.20.120.1750">
    <property type="match status" value="1"/>
</dbReference>
<keyword evidence="5" id="KW-0677">Repeat</keyword>
<dbReference type="InterPro" id="IPR017907">
    <property type="entry name" value="Znf_RING_CS"/>
</dbReference>
<proteinExistence type="predicted"/>
<name>A0ABR1Y1S8_9PEZI</name>
<dbReference type="InterPro" id="IPR002867">
    <property type="entry name" value="IBR_dom"/>
</dbReference>
<evidence type="ECO:0000256" key="10">
    <source>
        <dbReference type="SAM" id="MobiDB-lite"/>
    </source>
</evidence>
<dbReference type="InterPro" id="IPR013083">
    <property type="entry name" value="Znf_RING/FYVE/PHD"/>
</dbReference>
<dbReference type="CDD" id="cd22584">
    <property type="entry name" value="Rcat_RBR_unk"/>
    <property type="match status" value="1"/>
</dbReference>
<evidence type="ECO:0000256" key="6">
    <source>
        <dbReference type="ARBA" id="ARBA00022771"/>
    </source>
</evidence>
<evidence type="ECO:0000256" key="5">
    <source>
        <dbReference type="ARBA" id="ARBA00022737"/>
    </source>
</evidence>
<comment type="caution">
    <text evidence="13">The sequence shown here is derived from an EMBL/GenBank/DDBJ whole genome shotgun (WGS) entry which is preliminary data.</text>
</comment>
<dbReference type="InterPro" id="IPR044066">
    <property type="entry name" value="TRIAD_supradom"/>
</dbReference>
<feature type="compositionally biased region" description="Acidic residues" evidence="10">
    <location>
        <begin position="153"/>
        <end position="175"/>
    </location>
</feature>
<evidence type="ECO:0000256" key="4">
    <source>
        <dbReference type="ARBA" id="ARBA00022723"/>
    </source>
</evidence>
<keyword evidence="8" id="KW-0862">Zinc</keyword>
<evidence type="ECO:0000256" key="1">
    <source>
        <dbReference type="ARBA" id="ARBA00001798"/>
    </source>
</evidence>
<feature type="compositionally biased region" description="Low complexity" evidence="10">
    <location>
        <begin position="218"/>
        <end position="232"/>
    </location>
</feature>
<accession>A0ABR1Y1S8</accession>
<dbReference type="Proteomes" id="UP001456524">
    <property type="component" value="Unassembled WGS sequence"/>
</dbReference>
<dbReference type="CDD" id="cd20335">
    <property type="entry name" value="BRcat_RBR"/>
    <property type="match status" value="1"/>
</dbReference>
<reference evidence="13 14" key="1">
    <citation type="journal article" date="2022" name="G3 (Bethesda)">
        <title>Enemy or ally: a genomic approach to elucidate the lifestyle of Phyllosticta citrichinaensis.</title>
        <authorList>
            <person name="Buijs V.A."/>
            <person name="Groenewald J.Z."/>
            <person name="Haridas S."/>
            <person name="LaButti K.M."/>
            <person name="Lipzen A."/>
            <person name="Martin F.M."/>
            <person name="Barry K."/>
            <person name="Grigoriev I.V."/>
            <person name="Crous P.W."/>
            <person name="Seidl M.F."/>
        </authorList>
    </citation>
    <scope>NUCLEOTIDE SEQUENCE [LARGE SCALE GENOMIC DNA]</scope>
    <source>
        <strain evidence="13 14">CBS 129764</strain>
    </source>
</reference>
<dbReference type="PROSITE" id="PS00518">
    <property type="entry name" value="ZF_RING_1"/>
    <property type="match status" value="1"/>
</dbReference>
<dbReference type="EC" id="2.3.2.31" evidence="2"/>
<dbReference type="Gene3D" id="3.30.40.10">
    <property type="entry name" value="Zinc/RING finger domain, C3HC4 (zinc finger)"/>
    <property type="match status" value="1"/>
</dbReference>
<evidence type="ECO:0000256" key="8">
    <source>
        <dbReference type="ARBA" id="ARBA00022833"/>
    </source>
</evidence>
<evidence type="ECO:0000256" key="7">
    <source>
        <dbReference type="ARBA" id="ARBA00022786"/>
    </source>
</evidence>
<feature type="region of interest" description="Disordered" evidence="10">
    <location>
        <begin position="56"/>
        <end position="77"/>
    </location>
</feature>